<feature type="region of interest" description="Disordered" evidence="7">
    <location>
        <begin position="45"/>
        <end position="90"/>
    </location>
</feature>
<sequence length="446" mass="45330">MKAFWTSASIVAVVAAAAWYYRADLHDIPYVGQYLATTATAGASGSAASGQTADGGSGGQSDTSGSASSRAHDGGSARSGSGHGGRNGAPTPVNTIAAAIALLPMDVPATGWAEADESTTIAAQQQGLVVSIAATDGQLVKTGDLIARLDDRTASAAVAKDKANIASDQASLAEAQAALSRAQTLVKQSVQSQQTLDQAKAAADSATADLAAARATLAADQVALDNTEIRAPFDGRLGDIAVSVGAYLGAGGEIVSIAKYDPISVKFRLSERYLPQLRKAEKAGVPVDALSDTADGEPDTGTLRFVDNTVDTASGTILAKASFRNDDGRLWPGQSVNVTVHFAADARTIVVPTVAVRAGPDGNFIYTVDDQQKIHVAPVEVARSNGDRTAITSGISAGDHIIIEGQVQLSAGQTVVEHFDDGSGKPGQDGMKAKASAGSTKETGKS</sequence>
<keyword evidence="4" id="KW-1003">Cell membrane</keyword>
<feature type="domain" description="Multidrug resistance protein MdtA-like barrel-sandwich hybrid" evidence="9">
    <location>
        <begin position="119"/>
        <end position="252"/>
    </location>
</feature>
<dbReference type="InterPro" id="IPR006143">
    <property type="entry name" value="RND_pump_MFP"/>
</dbReference>
<dbReference type="Pfam" id="PF25876">
    <property type="entry name" value="HH_MFP_RND"/>
    <property type="match status" value="1"/>
</dbReference>
<feature type="domain" description="Multidrug resistance protein MdtA-like alpha-helical hairpin" evidence="8">
    <location>
        <begin position="160"/>
        <end position="226"/>
    </location>
</feature>
<dbReference type="InterPro" id="IPR058626">
    <property type="entry name" value="MdtA-like_b-barrel"/>
</dbReference>
<comment type="similarity">
    <text evidence="2">Belongs to the membrane fusion protein (MFP) (TC 8.A.1) family.</text>
</comment>
<gene>
    <name evidence="12" type="ORF">J2Z17_002299</name>
</gene>
<feature type="compositionally biased region" description="Low complexity" evidence="7">
    <location>
        <begin position="60"/>
        <end position="69"/>
    </location>
</feature>
<evidence type="ECO:0000259" key="11">
    <source>
        <dbReference type="Pfam" id="PF25967"/>
    </source>
</evidence>
<feature type="compositionally biased region" description="Polar residues" evidence="7">
    <location>
        <begin position="437"/>
        <end position="446"/>
    </location>
</feature>
<keyword evidence="6" id="KW-0472">Membrane</keyword>
<comment type="subcellular location">
    <subcellularLocation>
        <location evidence="1">Cell membrane</location>
    </subcellularLocation>
</comment>
<dbReference type="InterPro" id="IPR058624">
    <property type="entry name" value="MdtA-like_HH"/>
</dbReference>
<dbReference type="EMBL" id="JAGGJU010000005">
    <property type="protein sequence ID" value="MBP1850862.1"/>
    <property type="molecule type" value="Genomic_DNA"/>
</dbReference>
<dbReference type="InterPro" id="IPR058627">
    <property type="entry name" value="MdtA-like_C"/>
</dbReference>
<dbReference type="PANTHER" id="PTHR30469">
    <property type="entry name" value="MULTIDRUG RESISTANCE PROTEIN MDTA"/>
    <property type="match status" value="1"/>
</dbReference>
<dbReference type="Gene3D" id="2.40.30.170">
    <property type="match status" value="1"/>
</dbReference>
<keyword evidence="3" id="KW-0813">Transport</keyword>
<feature type="domain" description="Multidrug resistance protein MdtA-like beta-barrel" evidence="10">
    <location>
        <begin position="262"/>
        <end position="341"/>
    </location>
</feature>
<dbReference type="Pfam" id="PF25967">
    <property type="entry name" value="RND-MFP_C"/>
    <property type="match status" value="1"/>
</dbReference>
<evidence type="ECO:0000256" key="2">
    <source>
        <dbReference type="ARBA" id="ARBA00009477"/>
    </source>
</evidence>
<dbReference type="Gene3D" id="2.40.420.20">
    <property type="match status" value="1"/>
</dbReference>
<dbReference type="InterPro" id="IPR058625">
    <property type="entry name" value="MdtA-like_BSH"/>
</dbReference>
<comment type="caution">
    <text evidence="12">The sequence shown here is derived from an EMBL/GenBank/DDBJ whole genome shotgun (WGS) entry which is preliminary data.</text>
</comment>
<feature type="region of interest" description="Disordered" evidence="7">
    <location>
        <begin position="417"/>
        <end position="446"/>
    </location>
</feature>
<dbReference type="RefSeq" id="WP_209944993.1">
    <property type="nucleotide sequence ID" value="NZ_JAGGJU010000005.1"/>
</dbReference>
<proteinExistence type="inferred from homology"/>
<evidence type="ECO:0000313" key="13">
    <source>
        <dbReference type="Proteomes" id="UP000759443"/>
    </source>
</evidence>
<dbReference type="Pfam" id="PF25917">
    <property type="entry name" value="BSH_RND"/>
    <property type="match status" value="1"/>
</dbReference>
<dbReference type="Pfam" id="PF25944">
    <property type="entry name" value="Beta-barrel_RND"/>
    <property type="match status" value="1"/>
</dbReference>
<reference evidence="12 13" key="1">
    <citation type="submission" date="2021-03" db="EMBL/GenBank/DDBJ databases">
        <title>Genomic Encyclopedia of Type Strains, Phase IV (KMG-IV): sequencing the most valuable type-strain genomes for metagenomic binning, comparative biology and taxonomic classification.</title>
        <authorList>
            <person name="Goeker M."/>
        </authorList>
    </citation>
    <scope>NUCLEOTIDE SEQUENCE [LARGE SCALE GENOMIC DNA]</scope>
    <source>
        <strain evidence="12 13">DSM 21600</strain>
    </source>
</reference>
<evidence type="ECO:0000256" key="7">
    <source>
        <dbReference type="SAM" id="MobiDB-lite"/>
    </source>
</evidence>
<evidence type="ECO:0000259" key="8">
    <source>
        <dbReference type="Pfam" id="PF25876"/>
    </source>
</evidence>
<dbReference type="SUPFAM" id="SSF111369">
    <property type="entry name" value="HlyD-like secretion proteins"/>
    <property type="match status" value="1"/>
</dbReference>
<dbReference type="Gene3D" id="1.10.287.470">
    <property type="entry name" value="Helix hairpin bin"/>
    <property type="match status" value="1"/>
</dbReference>
<organism evidence="12 13">
    <name type="scientific">Rhizobium halophytocola</name>
    <dbReference type="NCBI Taxonomy" id="735519"/>
    <lineage>
        <taxon>Bacteria</taxon>
        <taxon>Pseudomonadati</taxon>
        <taxon>Pseudomonadota</taxon>
        <taxon>Alphaproteobacteria</taxon>
        <taxon>Hyphomicrobiales</taxon>
        <taxon>Rhizobiaceae</taxon>
        <taxon>Rhizobium/Agrobacterium group</taxon>
        <taxon>Rhizobium</taxon>
    </lineage>
</organism>
<name>A0ABS4DYV2_9HYPH</name>
<evidence type="ECO:0000256" key="6">
    <source>
        <dbReference type="ARBA" id="ARBA00023136"/>
    </source>
</evidence>
<keyword evidence="5" id="KW-0997">Cell inner membrane</keyword>
<dbReference type="NCBIfam" id="TIGR01730">
    <property type="entry name" value="RND_mfp"/>
    <property type="match status" value="1"/>
</dbReference>
<dbReference type="Proteomes" id="UP000759443">
    <property type="component" value="Unassembled WGS sequence"/>
</dbReference>
<evidence type="ECO:0000256" key="1">
    <source>
        <dbReference type="ARBA" id="ARBA00004236"/>
    </source>
</evidence>
<dbReference type="Gene3D" id="2.40.50.100">
    <property type="match status" value="1"/>
</dbReference>
<evidence type="ECO:0000259" key="10">
    <source>
        <dbReference type="Pfam" id="PF25944"/>
    </source>
</evidence>
<dbReference type="PANTHER" id="PTHR30469:SF36">
    <property type="entry name" value="BLL3903 PROTEIN"/>
    <property type="match status" value="1"/>
</dbReference>
<accession>A0ABS4DYV2</accession>
<protein>
    <submittedName>
        <fullName evidence="12">RND family efflux transporter MFP subunit</fullName>
    </submittedName>
</protein>
<evidence type="ECO:0000256" key="3">
    <source>
        <dbReference type="ARBA" id="ARBA00022448"/>
    </source>
</evidence>
<evidence type="ECO:0000313" key="12">
    <source>
        <dbReference type="EMBL" id="MBP1850862.1"/>
    </source>
</evidence>
<evidence type="ECO:0000256" key="5">
    <source>
        <dbReference type="ARBA" id="ARBA00022519"/>
    </source>
</evidence>
<feature type="domain" description="Multidrug resistance protein MdtA-like C-terminal permuted SH3" evidence="11">
    <location>
        <begin position="349"/>
        <end position="405"/>
    </location>
</feature>
<evidence type="ECO:0000259" key="9">
    <source>
        <dbReference type="Pfam" id="PF25917"/>
    </source>
</evidence>
<keyword evidence="13" id="KW-1185">Reference proteome</keyword>
<evidence type="ECO:0000256" key="4">
    <source>
        <dbReference type="ARBA" id="ARBA00022475"/>
    </source>
</evidence>